<evidence type="ECO:0000256" key="3">
    <source>
        <dbReference type="ARBA" id="ARBA00022692"/>
    </source>
</evidence>
<reference evidence="7" key="1">
    <citation type="submission" date="2023-10" db="EMBL/GenBank/DDBJ databases">
        <title>Genome assembly of Pristionchus species.</title>
        <authorList>
            <person name="Yoshida K."/>
            <person name="Sommer R.J."/>
        </authorList>
    </citation>
    <scope>NUCLEOTIDE SEQUENCE</scope>
    <source>
        <strain evidence="7">RS5133</strain>
    </source>
</reference>
<dbReference type="Proteomes" id="UP001432322">
    <property type="component" value="Unassembled WGS sequence"/>
</dbReference>
<dbReference type="EMBL" id="BTSY01000004">
    <property type="protein sequence ID" value="GMT25801.1"/>
    <property type="molecule type" value="Genomic_DNA"/>
</dbReference>
<evidence type="ECO:0000256" key="6">
    <source>
        <dbReference type="SAM" id="Phobius"/>
    </source>
</evidence>
<comment type="similarity">
    <text evidence="2">Belongs to the nematode receptor-like protein srd family.</text>
</comment>
<keyword evidence="8" id="KW-1185">Reference proteome</keyword>
<evidence type="ECO:0000313" key="8">
    <source>
        <dbReference type="Proteomes" id="UP001432322"/>
    </source>
</evidence>
<keyword evidence="3 6" id="KW-0812">Transmembrane</keyword>
<feature type="transmembrane region" description="Helical" evidence="6">
    <location>
        <begin position="6"/>
        <end position="30"/>
    </location>
</feature>
<feature type="transmembrane region" description="Helical" evidence="6">
    <location>
        <begin position="90"/>
        <end position="113"/>
    </location>
</feature>
<feature type="transmembrane region" description="Helical" evidence="6">
    <location>
        <begin position="259"/>
        <end position="280"/>
    </location>
</feature>
<evidence type="ECO:0000256" key="2">
    <source>
        <dbReference type="ARBA" id="ARBA00009166"/>
    </source>
</evidence>
<feature type="transmembrane region" description="Helical" evidence="6">
    <location>
        <begin position="42"/>
        <end position="62"/>
    </location>
</feature>
<evidence type="ECO:0008006" key="9">
    <source>
        <dbReference type="Google" id="ProtNLM"/>
    </source>
</evidence>
<dbReference type="InterPro" id="IPR019421">
    <property type="entry name" value="7TM_GPCR_serpentine_rcpt_Srd"/>
</dbReference>
<dbReference type="Pfam" id="PF10317">
    <property type="entry name" value="7TM_GPCR_Srd"/>
    <property type="match status" value="1"/>
</dbReference>
<dbReference type="GO" id="GO:0016020">
    <property type="term" value="C:membrane"/>
    <property type="evidence" value="ECO:0007669"/>
    <property type="project" value="UniProtKB-SubCell"/>
</dbReference>
<dbReference type="PANTHER" id="PTHR22945:SF40">
    <property type="entry name" value="SERPENTINE RECEPTOR, CLASS D (DELTA)-RELATED"/>
    <property type="match status" value="1"/>
</dbReference>
<evidence type="ECO:0000256" key="4">
    <source>
        <dbReference type="ARBA" id="ARBA00022989"/>
    </source>
</evidence>
<feature type="non-terminal residue" evidence="7">
    <location>
        <position position="296"/>
    </location>
</feature>
<comment type="caution">
    <text evidence="7">The sequence shown here is derived from an EMBL/GenBank/DDBJ whole genome shotgun (WGS) entry which is preliminary data.</text>
</comment>
<dbReference type="PANTHER" id="PTHR22945">
    <property type="entry name" value="SERPENTINE RECEPTOR, CLASS D DELTA"/>
    <property type="match status" value="1"/>
</dbReference>
<feature type="transmembrane region" description="Helical" evidence="6">
    <location>
        <begin position="125"/>
        <end position="142"/>
    </location>
</feature>
<feature type="transmembrane region" description="Helical" evidence="6">
    <location>
        <begin position="223"/>
        <end position="247"/>
    </location>
</feature>
<protein>
    <recommendedName>
        <fullName evidence="9">G protein-coupled receptor</fullName>
    </recommendedName>
</protein>
<evidence type="ECO:0000313" key="7">
    <source>
        <dbReference type="EMBL" id="GMT25801.1"/>
    </source>
</evidence>
<organism evidence="7 8">
    <name type="scientific">Pristionchus fissidentatus</name>
    <dbReference type="NCBI Taxonomy" id="1538716"/>
    <lineage>
        <taxon>Eukaryota</taxon>
        <taxon>Metazoa</taxon>
        <taxon>Ecdysozoa</taxon>
        <taxon>Nematoda</taxon>
        <taxon>Chromadorea</taxon>
        <taxon>Rhabditida</taxon>
        <taxon>Rhabditina</taxon>
        <taxon>Diplogasteromorpha</taxon>
        <taxon>Diplogasteroidea</taxon>
        <taxon>Neodiplogasteridae</taxon>
        <taxon>Pristionchus</taxon>
    </lineage>
</organism>
<dbReference type="InterPro" id="IPR050920">
    <property type="entry name" value="Nematode_rcpt-like_delta"/>
</dbReference>
<feature type="transmembrane region" description="Helical" evidence="6">
    <location>
        <begin position="183"/>
        <end position="202"/>
    </location>
</feature>
<name>A0AAV5W122_9BILA</name>
<sequence length="296" mass="33183">MAAPLLIAGFHYAICGIGVTINTVLLAIIVTRTPQNLKCYSILLFSQTLPQVSTCFTSGILFTRLIPKDFSLFHVISGPANLFGSEKISYYLWCLMLHGHAHYSIMLAVCFSYRYYVILHPTPKFFKIVLLVILVYLPTIWFSQSTIYDESTARKIMAARGESYIFDEQYTVTGIVNVLEPSAATAIGWVCAVILGVGRAMSQTLSKNVQYMSETTRASHREIVRGLAFQACLPALYSFSVASYLLGQLNLLNHVVLEYAIHMTGEACVAISPFLTLYYVQPYRRTLRRVVKKDEA</sequence>
<proteinExistence type="inferred from homology"/>
<accession>A0AAV5W122</accession>
<keyword evidence="4 6" id="KW-1133">Transmembrane helix</keyword>
<evidence type="ECO:0000256" key="5">
    <source>
        <dbReference type="ARBA" id="ARBA00023136"/>
    </source>
</evidence>
<dbReference type="AlphaFoldDB" id="A0AAV5W122"/>
<keyword evidence="5 6" id="KW-0472">Membrane</keyword>
<comment type="subcellular location">
    <subcellularLocation>
        <location evidence="1">Membrane</location>
        <topology evidence="1">Multi-pass membrane protein</topology>
    </subcellularLocation>
</comment>
<evidence type="ECO:0000256" key="1">
    <source>
        <dbReference type="ARBA" id="ARBA00004141"/>
    </source>
</evidence>
<gene>
    <name evidence="7" type="ORF">PFISCL1PPCAC_17098</name>
</gene>